<dbReference type="Proteomes" id="UP000214646">
    <property type="component" value="Unassembled WGS sequence"/>
</dbReference>
<dbReference type="RefSeq" id="WP_161967794.1">
    <property type="nucleotide sequence ID" value="NZ_NIDE01000014.1"/>
</dbReference>
<dbReference type="OrthoDB" id="286832at2"/>
<dbReference type="InterPro" id="IPR010298">
    <property type="entry name" value="YacP-like"/>
</dbReference>
<name>A0A225DNE8_9BACT</name>
<keyword evidence="3" id="KW-1185">Reference proteome</keyword>
<dbReference type="Pfam" id="PF05991">
    <property type="entry name" value="NYN_YacP"/>
    <property type="match status" value="1"/>
</dbReference>
<dbReference type="PANTHER" id="PTHR34547:SF1">
    <property type="entry name" value="YACP-LIKE NYN DOMAIN PROTEIN"/>
    <property type="match status" value="1"/>
</dbReference>
<proteinExistence type="predicted"/>
<reference evidence="3" key="1">
    <citation type="submission" date="2017-06" db="EMBL/GenBank/DDBJ databases">
        <title>Genome analysis of Fimbriiglobus ruber SP5, the first member of the order Planctomycetales with confirmed chitinolytic capability.</title>
        <authorList>
            <person name="Ravin N.V."/>
            <person name="Rakitin A.L."/>
            <person name="Ivanova A.A."/>
            <person name="Beletsky A.V."/>
            <person name="Kulichevskaya I.S."/>
            <person name="Mardanov A.V."/>
            <person name="Dedysh S.N."/>
        </authorList>
    </citation>
    <scope>NUCLEOTIDE SEQUENCE [LARGE SCALE GENOMIC DNA]</scope>
    <source>
        <strain evidence="3">SP5</strain>
    </source>
</reference>
<protein>
    <recommendedName>
        <fullName evidence="4">YacP-like NYN domain protein</fullName>
    </recommendedName>
</protein>
<gene>
    <name evidence="2" type="ORF">FRUB_06975</name>
</gene>
<evidence type="ECO:0000313" key="3">
    <source>
        <dbReference type="Proteomes" id="UP000214646"/>
    </source>
</evidence>
<evidence type="ECO:0000256" key="1">
    <source>
        <dbReference type="SAM" id="MobiDB-lite"/>
    </source>
</evidence>
<sequence>MTFLIDGYNLLHAVGWATPRMRAGALEAARGKLIDWLATSPAHTTGAGRFRVVFDAQRGSAPSLEQNRRGVWVRYAYRRTADDEIEDLLDAESNPKQVTVVSNDMRLHESARHAGARGWGCEAFLDWLIQVERRTPGAPQYQPPEKPDGPASSDELDALLRAFEVPKPRRRT</sequence>
<comment type="caution">
    <text evidence="2">The sequence shown here is derived from an EMBL/GenBank/DDBJ whole genome shotgun (WGS) entry which is preliminary data.</text>
</comment>
<evidence type="ECO:0008006" key="4">
    <source>
        <dbReference type="Google" id="ProtNLM"/>
    </source>
</evidence>
<accession>A0A225DNE8</accession>
<dbReference type="EMBL" id="NIDE01000014">
    <property type="protein sequence ID" value="OWK37855.1"/>
    <property type="molecule type" value="Genomic_DNA"/>
</dbReference>
<feature type="region of interest" description="Disordered" evidence="1">
    <location>
        <begin position="135"/>
        <end position="157"/>
    </location>
</feature>
<dbReference type="PANTHER" id="PTHR34547">
    <property type="entry name" value="YACP-LIKE NYN DOMAIN PROTEIN"/>
    <property type="match status" value="1"/>
</dbReference>
<evidence type="ECO:0000313" key="2">
    <source>
        <dbReference type="EMBL" id="OWK37855.1"/>
    </source>
</evidence>
<dbReference type="AlphaFoldDB" id="A0A225DNE8"/>
<organism evidence="2 3">
    <name type="scientific">Fimbriiglobus ruber</name>
    <dbReference type="NCBI Taxonomy" id="1908690"/>
    <lineage>
        <taxon>Bacteria</taxon>
        <taxon>Pseudomonadati</taxon>
        <taxon>Planctomycetota</taxon>
        <taxon>Planctomycetia</taxon>
        <taxon>Gemmatales</taxon>
        <taxon>Gemmataceae</taxon>
        <taxon>Fimbriiglobus</taxon>
    </lineage>
</organism>